<keyword evidence="2" id="KW-1185">Reference proteome</keyword>
<evidence type="ECO:0000313" key="2">
    <source>
        <dbReference type="Proteomes" id="UP001637996"/>
    </source>
</evidence>
<organism evidence="1 2">
    <name type="scientific">Anaerococcus martiniensis</name>
    <dbReference type="NCBI Taxonomy" id="3115615"/>
    <lineage>
        <taxon>Bacteria</taxon>
        <taxon>Bacillati</taxon>
        <taxon>Bacillota</taxon>
        <taxon>Tissierellia</taxon>
        <taxon>Tissierellales</taxon>
        <taxon>Peptoniphilaceae</taxon>
        <taxon>Anaerococcus</taxon>
    </lineage>
</organism>
<evidence type="ECO:0000313" key="1">
    <source>
        <dbReference type="EMBL" id="MFO3665199.1"/>
    </source>
</evidence>
<dbReference type="Proteomes" id="UP001637996">
    <property type="component" value="Unassembled WGS sequence"/>
</dbReference>
<dbReference type="EMBL" id="JBGMEI010000003">
    <property type="protein sequence ID" value="MFO3665199.1"/>
    <property type="molecule type" value="Genomic_DNA"/>
</dbReference>
<protein>
    <recommendedName>
        <fullName evidence="3">SH3b domain-containing protein</fullName>
    </recommendedName>
</protein>
<accession>A0ABW9M7J8</accession>
<sequence length="99" mass="11320">MLCLFSLTACKNDDNYKDQDIKIYENKKQGQKDDSPQIGGLYEVSEKTDIYADMDEKSAYDKLDAGSVVKIVNESENGFIRVDFNGDSLYIKTKYLKEI</sequence>
<comment type="caution">
    <text evidence="1">The sequence shown here is derived from an EMBL/GenBank/DDBJ whole genome shotgun (WGS) entry which is preliminary data.</text>
</comment>
<name>A0ABW9M7J8_9FIRM</name>
<dbReference type="RefSeq" id="WP_410030911.1">
    <property type="nucleotide sequence ID" value="NZ_JBGMEI010000003.1"/>
</dbReference>
<proteinExistence type="predicted"/>
<evidence type="ECO:0008006" key="3">
    <source>
        <dbReference type="Google" id="ProtNLM"/>
    </source>
</evidence>
<reference evidence="1 2" key="1">
    <citation type="journal article" date="2025" name="Anaerobe">
        <title>Description of Anaerococcus kampingiae sp. nov., Anaerococcus groningensis sp. nov., Anaerococcus martiniensis sp. nov., and Anaerococcus cruorum sp. nov., isolated from human clinical specimens.</title>
        <authorList>
            <person name="Boiten K.E."/>
            <person name="Meijer J."/>
            <person name="van Wezel E.M."/>
            <person name="Veloo A.C.M."/>
        </authorList>
    </citation>
    <scope>NUCLEOTIDE SEQUENCE [LARGE SCALE GENOMIC DNA]</scope>
    <source>
        <strain evidence="1 2">ENR0831</strain>
    </source>
</reference>
<gene>
    <name evidence="1" type="ORF">ACCQ41_02895</name>
</gene>